<sequence length="81" mass="9094">MRYTGIQYTFIDKMPQVLGKEILKIDFGRNSEAKTGNLDWPFSGPQQTSSPKAVSHDEVVPLWPQHPSCVPSCYARVTSLL</sequence>
<evidence type="ECO:0000256" key="1">
    <source>
        <dbReference type="SAM" id="MobiDB-lite"/>
    </source>
</evidence>
<reference evidence="2 3" key="1">
    <citation type="journal article" date="2018" name="Mol. Genet. Genomics">
        <title>The red deer Cervus elaphus genome CerEla1.0: sequencing, annotating, genes, and chromosomes.</title>
        <authorList>
            <person name="Bana N.A."/>
            <person name="Nyiri A."/>
            <person name="Nagy J."/>
            <person name="Frank K."/>
            <person name="Nagy T."/>
            <person name="Steger V."/>
            <person name="Schiller M."/>
            <person name="Lakatos P."/>
            <person name="Sugar L."/>
            <person name="Horn P."/>
            <person name="Barta E."/>
            <person name="Orosz L."/>
        </authorList>
    </citation>
    <scope>NUCLEOTIDE SEQUENCE [LARGE SCALE GENOMIC DNA]</scope>
    <source>
        <strain evidence="2">Hungarian</strain>
    </source>
</reference>
<evidence type="ECO:0000313" key="2">
    <source>
        <dbReference type="EMBL" id="OWK14762.1"/>
    </source>
</evidence>
<keyword evidence="3" id="KW-1185">Reference proteome</keyword>
<organism evidence="2 3">
    <name type="scientific">Cervus elaphus hippelaphus</name>
    <name type="common">European red deer</name>
    <dbReference type="NCBI Taxonomy" id="46360"/>
    <lineage>
        <taxon>Eukaryota</taxon>
        <taxon>Metazoa</taxon>
        <taxon>Chordata</taxon>
        <taxon>Craniata</taxon>
        <taxon>Vertebrata</taxon>
        <taxon>Euteleostomi</taxon>
        <taxon>Mammalia</taxon>
        <taxon>Eutheria</taxon>
        <taxon>Laurasiatheria</taxon>
        <taxon>Artiodactyla</taxon>
        <taxon>Ruminantia</taxon>
        <taxon>Pecora</taxon>
        <taxon>Cervidae</taxon>
        <taxon>Cervinae</taxon>
        <taxon>Cervus</taxon>
    </lineage>
</organism>
<dbReference type="EMBL" id="MKHE01000005">
    <property type="protein sequence ID" value="OWK14762.1"/>
    <property type="molecule type" value="Genomic_DNA"/>
</dbReference>
<feature type="region of interest" description="Disordered" evidence="1">
    <location>
        <begin position="35"/>
        <end position="56"/>
    </location>
</feature>
<protein>
    <submittedName>
        <fullName evidence="2">Uncharacterized protein</fullName>
    </submittedName>
</protein>
<dbReference type="AlphaFoldDB" id="A0A212D987"/>
<gene>
    <name evidence="2" type="ORF">Celaphus_00000266</name>
</gene>
<accession>A0A212D987</accession>
<comment type="caution">
    <text evidence="2">The sequence shown here is derived from an EMBL/GenBank/DDBJ whole genome shotgun (WGS) entry which is preliminary data.</text>
</comment>
<proteinExistence type="predicted"/>
<name>A0A212D987_CEREH</name>
<dbReference type="Proteomes" id="UP000242450">
    <property type="component" value="Chromosome 5"/>
</dbReference>
<evidence type="ECO:0000313" key="3">
    <source>
        <dbReference type="Proteomes" id="UP000242450"/>
    </source>
</evidence>